<dbReference type="AlphaFoldDB" id="A0AAV7M7Q4"/>
<gene>
    <name evidence="2" type="ORF">NDU88_004380</name>
</gene>
<comment type="caution">
    <text evidence="2">The sequence shown here is derived from an EMBL/GenBank/DDBJ whole genome shotgun (WGS) entry which is preliminary data.</text>
</comment>
<dbReference type="InterPro" id="IPR043502">
    <property type="entry name" value="DNA/RNA_pol_sf"/>
</dbReference>
<sequence>MFPELLRALMKMKMTWVWGHIEVQVFEDIKKALLDGATMTYFDPAKATGLVMGVSLLGLDAMLTQEREPGQQLPIVFAIQVLTATEA</sequence>
<protein>
    <recommendedName>
        <fullName evidence="1">Reverse transcriptase/retrotransposon-derived protein RNase H-like domain-containing protein</fullName>
    </recommendedName>
</protein>
<dbReference type="EMBL" id="JANPWB010000014">
    <property type="protein sequence ID" value="KAJ1099278.1"/>
    <property type="molecule type" value="Genomic_DNA"/>
</dbReference>
<reference evidence="2" key="1">
    <citation type="journal article" date="2022" name="bioRxiv">
        <title>Sequencing and chromosome-scale assembly of the giantPleurodeles waltlgenome.</title>
        <authorList>
            <person name="Brown T."/>
            <person name="Elewa A."/>
            <person name="Iarovenko S."/>
            <person name="Subramanian E."/>
            <person name="Araus A.J."/>
            <person name="Petzold A."/>
            <person name="Susuki M."/>
            <person name="Suzuki K.-i.T."/>
            <person name="Hayashi T."/>
            <person name="Toyoda A."/>
            <person name="Oliveira C."/>
            <person name="Osipova E."/>
            <person name="Leigh N.D."/>
            <person name="Simon A."/>
            <person name="Yun M.H."/>
        </authorList>
    </citation>
    <scope>NUCLEOTIDE SEQUENCE</scope>
    <source>
        <strain evidence="2">20211129_DDA</strain>
        <tissue evidence="2">Liver</tissue>
    </source>
</reference>
<proteinExistence type="predicted"/>
<keyword evidence="3" id="KW-1185">Reference proteome</keyword>
<name>A0AAV7M7Q4_PLEWA</name>
<dbReference type="SUPFAM" id="SSF56672">
    <property type="entry name" value="DNA/RNA polymerases"/>
    <property type="match status" value="1"/>
</dbReference>
<evidence type="ECO:0000313" key="3">
    <source>
        <dbReference type="Proteomes" id="UP001066276"/>
    </source>
</evidence>
<evidence type="ECO:0000313" key="2">
    <source>
        <dbReference type="EMBL" id="KAJ1099278.1"/>
    </source>
</evidence>
<dbReference type="Proteomes" id="UP001066276">
    <property type="component" value="Chromosome 10"/>
</dbReference>
<accession>A0AAV7M7Q4</accession>
<organism evidence="2 3">
    <name type="scientific">Pleurodeles waltl</name>
    <name type="common">Iberian ribbed newt</name>
    <dbReference type="NCBI Taxonomy" id="8319"/>
    <lineage>
        <taxon>Eukaryota</taxon>
        <taxon>Metazoa</taxon>
        <taxon>Chordata</taxon>
        <taxon>Craniata</taxon>
        <taxon>Vertebrata</taxon>
        <taxon>Euteleostomi</taxon>
        <taxon>Amphibia</taxon>
        <taxon>Batrachia</taxon>
        <taxon>Caudata</taxon>
        <taxon>Salamandroidea</taxon>
        <taxon>Salamandridae</taxon>
        <taxon>Pleurodelinae</taxon>
        <taxon>Pleurodeles</taxon>
    </lineage>
</organism>
<dbReference type="Pfam" id="PF17919">
    <property type="entry name" value="RT_RNaseH_2"/>
    <property type="match status" value="1"/>
</dbReference>
<feature type="domain" description="Reverse transcriptase/retrotransposon-derived protein RNase H-like" evidence="1">
    <location>
        <begin position="18"/>
        <end position="86"/>
    </location>
</feature>
<dbReference type="InterPro" id="IPR041577">
    <property type="entry name" value="RT_RNaseH_2"/>
</dbReference>
<evidence type="ECO:0000259" key="1">
    <source>
        <dbReference type="Pfam" id="PF17919"/>
    </source>
</evidence>